<protein>
    <submittedName>
        <fullName evidence="7">Simple sugar transport system permease protein</fullName>
    </submittedName>
</protein>
<sequence>MRIELERRPRASKLHALLSPLLALALTVFFGGLMFMALGKDPLSALYSFFIEPLLDTWSLHELAIKAAPLILIGVGLSVAYRSNNWNIGAEGQFTVGAIFGSILPIVFAGWQTPLTLPMMLILGALGGALYAGIPALLKAHFNTNEILTSLMLVYVAQLFLDWLARGVWKDPKGFNFPQSVTFSDAATLGPMFESGRAHWAFAFALIAALLTWIMMRFTMKGFQVAVLGQSERAGRFAGFSSRRMIWFSMLFSGALAGLAGISEVAGSIGHIQPIISPGYGFTAIIVAFLGRLNPLGAIASGLVLALTYLGGEAAQLSIGVSDKVTRVFQGLLLFFVLSCDTLILYKVRLVLAGGKSEGKA</sequence>
<evidence type="ECO:0000256" key="6">
    <source>
        <dbReference type="SAM" id="Phobius"/>
    </source>
</evidence>
<accession>A0A7W6JZE7</accession>
<feature type="transmembrane region" description="Helical" evidence="6">
    <location>
        <begin position="246"/>
        <end position="266"/>
    </location>
</feature>
<organism evidence="7 8">
    <name type="scientific">Allorhizobium borbori</name>
    <dbReference type="NCBI Taxonomy" id="485907"/>
    <lineage>
        <taxon>Bacteria</taxon>
        <taxon>Pseudomonadati</taxon>
        <taxon>Pseudomonadota</taxon>
        <taxon>Alphaproteobacteria</taxon>
        <taxon>Hyphomicrobiales</taxon>
        <taxon>Rhizobiaceae</taxon>
        <taxon>Rhizobium/Agrobacterium group</taxon>
        <taxon>Allorhizobium</taxon>
    </lineage>
</organism>
<evidence type="ECO:0000313" key="8">
    <source>
        <dbReference type="Proteomes" id="UP000584824"/>
    </source>
</evidence>
<dbReference type="Pfam" id="PF02653">
    <property type="entry name" value="BPD_transp_2"/>
    <property type="match status" value="1"/>
</dbReference>
<dbReference type="GO" id="GO:0005886">
    <property type="term" value="C:plasma membrane"/>
    <property type="evidence" value="ECO:0007669"/>
    <property type="project" value="UniProtKB-SubCell"/>
</dbReference>
<dbReference type="Proteomes" id="UP000584824">
    <property type="component" value="Unassembled WGS sequence"/>
</dbReference>
<dbReference type="PANTHER" id="PTHR47089:SF1">
    <property type="entry name" value="GUANOSINE ABC TRANSPORTER PERMEASE PROTEIN NUPP"/>
    <property type="match status" value="1"/>
</dbReference>
<keyword evidence="7" id="KW-0762">Sugar transport</keyword>
<reference evidence="7 8" key="1">
    <citation type="submission" date="2020-08" db="EMBL/GenBank/DDBJ databases">
        <title>Genomic Encyclopedia of Type Strains, Phase IV (KMG-IV): sequencing the most valuable type-strain genomes for metagenomic binning, comparative biology and taxonomic classification.</title>
        <authorList>
            <person name="Goeker M."/>
        </authorList>
    </citation>
    <scope>NUCLEOTIDE SEQUENCE [LARGE SCALE GENOMIC DNA]</scope>
    <source>
        <strain evidence="7 8">DSM 26385</strain>
    </source>
</reference>
<evidence type="ECO:0000256" key="3">
    <source>
        <dbReference type="ARBA" id="ARBA00022692"/>
    </source>
</evidence>
<evidence type="ECO:0000256" key="1">
    <source>
        <dbReference type="ARBA" id="ARBA00004651"/>
    </source>
</evidence>
<feature type="transmembrane region" description="Helical" evidence="6">
    <location>
        <begin position="93"/>
        <end position="111"/>
    </location>
</feature>
<gene>
    <name evidence="7" type="ORF">GGQ66_000894</name>
</gene>
<feature type="transmembrane region" description="Helical" evidence="6">
    <location>
        <begin position="21"/>
        <end position="38"/>
    </location>
</feature>
<name>A0A7W6JZE7_9HYPH</name>
<dbReference type="InterPro" id="IPR001851">
    <property type="entry name" value="ABC_transp_permease"/>
</dbReference>
<evidence type="ECO:0000256" key="4">
    <source>
        <dbReference type="ARBA" id="ARBA00022989"/>
    </source>
</evidence>
<dbReference type="AlphaFoldDB" id="A0A7W6JZE7"/>
<keyword evidence="8" id="KW-1185">Reference proteome</keyword>
<feature type="transmembrane region" description="Helical" evidence="6">
    <location>
        <begin position="272"/>
        <end position="291"/>
    </location>
</feature>
<dbReference type="EMBL" id="JACIDU010000003">
    <property type="protein sequence ID" value="MBB4102359.1"/>
    <property type="molecule type" value="Genomic_DNA"/>
</dbReference>
<comment type="caution">
    <text evidence="7">The sequence shown here is derived from an EMBL/GenBank/DDBJ whole genome shotgun (WGS) entry which is preliminary data.</text>
</comment>
<keyword evidence="3 6" id="KW-0812">Transmembrane</keyword>
<evidence type="ECO:0000313" key="7">
    <source>
        <dbReference type="EMBL" id="MBB4102359.1"/>
    </source>
</evidence>
<feature type="transmembrane region" description="Helical" evidence="6">
    <location>
        <begin position="303"/>
        <end position="322"/>
    </location>
</feature>
<dbReference type="RefSeq" id="WP_183789851.1">
    <property type="nucleotide sequence ID" value="NZ_JACIDU010000003.1"/>
</dbReference>
<dbReference type="CDD" id="cd06580">
    <property type="entry name" value="TM_PBP1_transp_TpRbsC_like"/>
    <property type="match status" value="1"/>
</dbReference>
<evidence type="ECO:0000256" key="5">
    <source>
        <dbReference type="ARBA" id="ARBA00023136"/>
    </source>
</evidence>
<feature type="transmembrane region" description="Helical" evidence="6">
    <location>
        <begin position="198"/>
        <end position="216"/>
    </location>
</feature>
<evidence type="ECO:0000256" key="2">
    <source>
        <dbReference type="ARBA" id="ARBA00022475"/>
    </source>
</evidence>
<dbReference type="GO" id="GO:0022857">
    <property type="term" value="F:transmembrane transporter activity"/>
    <property type="evidence" value="ECO:0007669"/>
    <property type="project" value="InterPro"/>
</dbReference>
<proteinExistence type="predicted"/>
<feature type="transmembrane region" description="Helical" evidence="6">
    <location>
        <begin position="150"/>
        <end position="169"/>
    </location>
</feature>
<feature type="transmembrane region" description="Helical" evidence="6">
    <location>
        <begin position="58"/>
        <end position="81"/>
    </location>
</feature>
<comment type="subcellular location">
    <subcellularLocation>
        <location evidence="1">Cell membrane</location>
        <topology evidence="1">Multi-pass membrane protein</topology>
    </subcellularLocation>
</comment>
<keyword evidence="4 6" id="KW-1133">Transmembrane helix</keyword>
<keyword evidence="5 6" id="KW-0472">Membrane</keyword>
<feature type="transmembrane region" description="Helical" evidence="6">
    <location>
        <begin position="328"/>
        <end position="346"/>
    </location>
</feature>
<keyword evidence="7" id="KW-0813">Transport</keyword>
<dbReference type="PANTHER" id="PTHR47089">
    <property type="entry name" value="ABC TRANSPORTER, PERMEASE PROTEIN"/>
    <property type="match status" value="1"/>
</dbReference>
<feature type="transmembrane region" description="Helical" evidence="6">
    <location>
        <begin position="117"/>
        <end position="138"/>
    </location>
</feature>
<keyword evidence="2" id="KW-1003">Cell membrane</keyword>